<evidence type="ECO:0000259" key="4">
    <source>
        <dbReference type="Pfam" id="PF16900"/>
    </source>
</evidence>
<gene>
    <name evidence="5" type="ORF">U9M48_040600</name>
</gene>
<dbReference type="InterPro" id="IPR031657">
    <property type="entry name" value="REPA_OB_2"/>
</dbReference>
<feature type="domain" description="Replication protein A OB" evidence="4">
    <location>
        <begin position="188"/>
        <end position="271"/>
    </location>
</feature>
<dbReference type="Pfam" id="PF02721">
    <property type="entry name" value="DUF223"/>
    <property type="match status" value="1"/>
</dbReference>
<proteinExistence type="predicted"/>
<dbReference type="PANTHER" id="PTHR47165">
    <property type="entry name" value="OS03G0429900 PROTEIN"/>
    <property type="match status" value="1"/>
</dbReference>
<dbReference type="GO" id="GO:0003677">
    <property type="term" value="F:DNA binding"/>
    <property type="evidence" value="ECO:0007669"/>
    <property type="project" value="UniProtKB-KW"/>
</dbReference>
<dbReference type="CDD" id="cd04481">
    <property type="entry name" value="RPA1_DBD_B_like"/>
    <property type="match status" value="1"/>
</dbReference>
<dbReference type="Proteomes" id="UP001341281">
    <property type="component" value="Chromosome 09"/>
</dbReference>
<dbReference type="Pfam" id="PF08646">
    <property type="entry name" value="Rep_fac-A_C"/>
    <property type="match status" value="1"/>
</dbReference>
<sequence length="587" mass="66784">MLDECNPLVKIFRRARDFLEHHKGIDIAIRIIGANKGDRIQYEMPHQEELAMLIMNITPLSQLCPGIYNYVICVRISRVWEFHGKNDDDTIKHLDLVIIDQKGTAMYAEVPPEAISNLQAQLQENKILIKRKIYVDNAKQSHKPVRGAYMIRLHPKTVLEEVKYEPQDFPKYTFLLTPFTELPKLEGNNEYFIDVIGHVTALSDPTQFTTTNGDVRMKRLIHLMDLRGNKIEISLWGPRAGEFPGDQILQAGEKNHIIAIFVGTSVKSYGGSPPFLSGTAACRWYINLPEIHEINAFYASIGELHQPIEKLYIQTTNEMQGKIEQKTLLQMKSVDPFDDVNKRFECTMTITRIADNEPWCYQGCTKCTTSVKHEGNSYVCKNGHVSSQMIHRYKISLYGTDGTYELEFMIFDERGTLLVGKTADKLLIHNSKSEIPPEIGAIVREKLTVVVKVSPGKSINKKGPNRDNKDPTFDILNIKKRHGKDLLSCTLKNEEAAAPLATNAISQLQKLPPLVPIQPKTQETKVPRLESTSPNDLQLMEIDQISPFHDFSPSRKRDFNATDDSDLEETHNVEQLTMFAKRVKTKD</sequence>
<reference evidence="5 6" key="1">
    <citation type="submission" date="2024-02" db="EMBL/GenBank/DDBJ databases">
        <title>High-quality chromosome-scale genome assembly of Pensacola bahiagrass (Paspalum notatum Flugge var. saurae).</title>
        <authorList>
            <person name="Vega J.M."/>
            <person name="Podio M."/>
            <person name="Orjuela J."/>
            <person name="Siena L.A."/>
            <person name="Pessino S.C."/>
            <person name="Combes M.C."/>
            <person name="Mariac C."/>
            <person name="Albertini E."/>
            <person name="Pupilli F."/>
            <person name="Ortiz J.P.A."/>
            <person name="Leblanc O."/>
        </authorList>
    </citation>
    <scope>NUCLEOTIDE SEQUENCE [LARGE SCALE GENOMIC DNA]</scope>
    <source>
        <strain evidence="5">R1</strain>
        <tissue evidence="5">Leaf</tissue>
    </source>
</reference>
<dbReference type="Gene3D" id="2.40.50.140">
    <property type="entry name" value="Nucleic acid-binding proteins"/>
    <property type="match status" value="3"/>
</dbReference>
<keyword evidence="6" id="KW-1185">Reference proteome</keyword>
<name>A0AAQ3XFR1_PASNO</name>
<dbReference type="EMBL" id="CP144753">
    <property type="protein sequence ID" value="WVZ94737.1"/>
    <property type="molecule type" value="Genomic_DNA"/>
</dbReference>
<evidence type="ECO:0008006" key="7">
    <source>
        <dbReference type="Google" id="ProtNLM"/>
    </source>
</evidence>
<dbReference type="AlphaFoldDB" id="A0AAQ3XFR1"/>
<dbReference type="CDD" id="cd04480">
    <property type="entry name" value="RPA1_DBD_A_like"/>
    <property type="match status" value="1"/>
</dbReference>
<dbReference type="InterPro" id="IPR003871">
    <property type="entry name" value="RFA1B/D_OB_1st"/>
</dbReference>
<evidence type="ECO:0000313" key="5">
    <source>
        <dbReference type="EMBL" id="WVZ94737.1"/>
    </source>
</evidence>
<accession>A0AAQ3XFR1</accession>
<keyword evidence="1" id="KW-0238">DNA-binding</keyword>
<dbReference type="SUPFAM" id="SSF50249">
    <property type="entry name" value="Nucleic acid-binding proteins"/>
    <property type="match status" value="3"/>
</dbReference>
<feature type="domain" description="Replication protein A 70 kDa DNA-binding subunit B/D first OB fold" evidence="2">
    <location>
        <begin position="58"/>
        <end position="160"/>
    </location>
</feature>
<evidence type="ECO:0000259" key="2">
    <source>
        <dbReference type="Pfam" id="PF02721"/>
    </source>
</evidence>
<dbReference type="InterPro" id="IPR012340">
    <property type="entry name" value="NA-bd_OB-fold"/>
</dbReference>
<evidence type="ECO:0000259" key="3">
    <source>
        <dbReference type="Pfam" id="PF08646"/>
    </source>
</evidence>
<evidence type="ECO:0000313" key="6">
    <source>
        <dbReference type="Proteomes" id="UP001341281"/>
    </source>
</evidence>
<protein>
    <recommendedName>
        <fullName evidence="7">Replication protein A OB domain-containing protein</fullName>
    </recommendedName>
</protein>
<dbReference type="Pfam" id="PF16900">
    <property type="entry name" value="REPA_OB_2"/>
    <property type="match status" value="1"/>
</dbReference>
<dbReference type="InterPro" id="IPR013955">
    <property type="entry name" value="Rep_factor-A_C"/>
</dbReference>
<organism evidence="5 6">
    <name type="scientific">Paspalum notatum var. saurae</name>
    <dbReference type="NCBI Taxonomy" id="547442"/>
    <lineage>
        <taxon>Eukaryota</taxon>
        <taxon>Viridiplantae</taxon>
        <taxon>Streptophyta</taxon>
        <taxon>Embryophyta</taxon>
        <taxon>Tracheophyta</taxon>
        <taxon>Spermatophyta</taxon>
        <taxon>Magnoliopsida</taxon>
        <taxon>Liliopsida</taxon>
        <taxon>Poales</taxon>
        <taxon>Poaceae</taxon>
        <taxon>PACMAD clade</taxon>
        <taxon>Panicoideae</taxon>
        <taxon>Andropogonodae</taxon>
        <taxon>Paspaleae</taxon>
        <taxon>Paspalinae</taxon>
        <taxon>Paspalum</taxon>
    </lineage>
</organism>
<feature type="domain" description="Replication factor A C-terminal" evidence="3">
    <location>
        <begin position="344"/>
        <end position="431"/>
    </location>
</feature>
<dbReference type="PANTHER" id="PTHR47165:SF4">
    <property type="entry name" value="OS03G0429900 PROTEIN"/>
    <property type="match status" value="1"/>
</dbReference>
<evidence type="ECO:0000256" key="1">
    <source>
        <dbReference type="ARBA" id="ARBA00023125"/>
    </source>
</evidence>